<dbReference type="Proteomes" id="UP001187192">
    <property type="component" value="Unassembled WGS sequence"/>
</dbReference>
<feature type="signal peptide" evidence="1">
    <location>
        <begin position="1"/>
        <end position="18"/>
    </location>
</feature>
<name>A0AA87ZX91_FICCA</name>
<protein>
    <submittedName>
        <fullName evidence="2">Uncharacterized protein</fullName>
    </submittedName>
</protein>
<reference evidence="2" key="1">
    <citation type="submission" date="2023-07" db="EMBL/GenBank/DDBJ databases">
        <title>draft genome sequence of fig (Ficus carica).</title>
        <authorList>
            <person name="Takahashi T."/>
            <person name="Nishimura K."/>
        </authorList>
    </citation>
    <scope>NUCLEOTIDE SEQUENCE</scope>
</reference>
<keyword evidence="1" id="KW-0732">Signal</keyword>
<dbReference type="EMBL" id="BTGU01000011">
    <property type="protein sequence ID" value="GMN40695.1"/>
    <property type="molecule type" value="Genomic_DNA"/>
</dbReference>
<keyword evidence="3" id="KW-1185">Reference proteome</keyword>
<evidence type="ECO:0000256" key="1">
    <source>
        <dbReference type="SAM" id="SignalP"/>
    </source>
</evidence>
<evidence type="ECO:0000313" key="3">
    <source>
        <dbReference type="Proteomes" id="UP001187192"/>
    </source>
</evidence>
<proteinExistence type="predicted"/>
<sequence>MFMFLKSVNCFLLLGSNSESSRDSELGLRIGVGVGFQDEVGIRIRFLDGVSGLGFRVGVDVRLRLRSGLMSGFKTEVGVKCQDWVWSRVLGRESGSGFRTEIKVRVGVGFRDGIEVGFQDWGRAGVSRWGLEFVTGRVGSGFGRVYTIQAYKEVFCHIKYHSPYCINF</sequence>
<feature type="chain" id="PRO_5041638979" evidence="1">
    <location>
        <begin position="19"/>
        <end position="168"/>
    </location>
</feature>
<organism evidence="2 3">
    <name type="scientific">Ficus carica</name>
    <name type="common">Common fig</name>
    <dbReference type="NCBI Taxonomy" id="3494"/>
    <lineage>
        <taxon>Eukaryota</taxon>
        <taxon>Viridiplantae</taxon>
        <taxon>Streptophyta</taxon>
        <taxon>Embryophyta</taxon>
        <taxon>Tracheophyta</taxon>
        <taxon>Spermatophyta</taxon>
        <taxon>Magnoliopsida</taxon>
        <taxon>eudicotyledons</taxon>
        <taxon>Gunneridae</taxon>
        <taxon>Pentapetalae</taxon>
        <taxon>rosids</taxon>
        <taxon>fabids</taxon>
        <taxon>Rosales</taxon>
        <taxon>Moraceae</taxon>
        <taxon>Ficeae</taxon>
        <taxon>Ficus</taxon>
    </lineage>
</organism>
<gene>
    <name evidence="2" type="ORF">TIFTF001_009916</name>
</gene>
<accession>A0AA87ZX91</accession>
<dbReference type="AlphaFoldDB" id="A0AA87ZX91"/>
<comment type="caution">
    <text evidence="2">The sequence shown here is derived from an EMBL/GenBank/DDBJ whole genome shotgun (WGS) entry which is preliminary data.</text>
</comment>
<evidence type="ECO:0000313" key="2">
    <source>
        <dbReference type="EMBL" id="GMN40695.1"/>
    </source>
</evidence>